<dbReference type="PROSITE" id="PS50920">
    <property type="entry name" value="SOLCAR"/>
    <property type="match status" value="3"/>
</dbReference>
<evidence type="ECO:0000256" key="3">
    <source>
        <dbReference type="ARBA" id="ARBA00022448"/>
    </source>
</evidence>
<evidence type="ECO:0008006" key="13">
    <source>
        <dbReference type="Google" id="ProtNLM"/>
    </source>
</evidence>
<evidence type="ECO:0000313" key="12">
    <source>
        <dbReference type="Proteomes" id="UP000521872"/>
    </source>
</evidence>
<evidence type="ECO:0000256" key="2">
    <source>
        <dbReference type="ARBA" id="ARBA00006375"/>
    </source>
</evidence>
<evidence type="ECO:0000256" key="1">
    <source>
        <dbReference type="ARBA" id="ARBA00004225"/>
    </source>
</evidence>
<dbReference type="Proteomes" id="UP000521872">
    <property type="component" value="Unassembled WGS sequence"/>
</dbReference>
<organism evidence="11 12">
    <name type="scientific">Agrocybe pediades</name>
    <dbReference type="NCBI Taxonomy" id="84607"/>
    <lineage>
        <taxon>Eukaryota</taxon>
        <taxon>Fungi</taxon>
        <taxon>Dikarya</taxon>
        <taxon>Basidiomycota</taxon>
        <taxon>Agaricomycotina</taxon>
        <taxon>Agaricomycetes</taxon>
        <taxon>Agaricomycetidae</taxon>
        <taxon>Agaricales</taxon>
        <taxon>Agaricineae</taxon>
        <taxon>Strophariaceae</taxon>
        <taxon>Agrocybe</taxon>
    </lineage>
</organism>
<keyword evidence="3 10" id="KW-0813">Transport</keyword>
<dbReference type="PANTHER" id="PTHR45624">
    <property type="entry name" value="MITOCHONDRIAL BASIC AMINO ACIDS TRANSPORTER-RELATED"/>
    <property type="match status" value="1"/>
</dbReference>
<name>A0A8H4VMK8_9AGAR</name>
<dbReference type="AlphaFoldDB" id="A0A8H4VMK8"/>
<dbReference type="InterPro" id="IPR002067">
    <property type="entry name" value="MCP"/>
</dbReference>
<evidence type="ECO:0000256" key="9">
    <source>
        <dbReference type="PROSITE-ProRule" id="PRU00282"/>
    </source>
</evidence>
<keyword evidence="6" id="KW-1133">Transmembrane helix</keyword>
<dbReference type="PANTHER" id="PTHR45624:SF9">
    <property type="entry name" value="CARRIER PROTEIN, PUTATIVE (AFU_ORTHOLOGUE AFUA_4G06390)-RELATED"/>
    <property type="match status" value="1"/>
</dbReference>
<evidence type="ECO:0000256" key="4">
    <source>
        <dbReference type="ARBA" id="ARBA00022692"/>
    </source>
</evidence>
<evidence type="ECO:0000256" key="7">
    <source>
        <dbReference type="ARBA" id="ARBA00023128"/>
    </source>
</evidence>
<dbReference type="GO" id="GO:0031966">
    <property type="term" value="C:mitochondrial membrane"/>
    <property type="evidence" value="ECO:0007669"/>
    <property type="project" value="UniProtKB-SubCell"/>
</dbReference>
<gene>
    <name evidence="11" type="ORF">D9613_003154</name>
</gene>
<evidence type="ECO:0000256" key="6">
    <source>
        <dbReference type="ARBA" id="ARBA00022989"/>
    </source>
</evidence>
<feature type="repeat" description="Solcar" evidence="9">
    <location>
        <begin position="20"/>
        <end position="103"/>
    </location>
</feature>
<dbReference type="InterPro" id="IPR018108">
    <property type="entry name" value="MCP_transmembrane"/>
</dbReference>
<protein>
    <recommendedName>
        <fullName evidence="13">Mitochondrial carrier</fullName>
    </recommendedName>
</protein>
<proteinExistence type="inferred from homology"/>
<evidence type="ECO:0000256" key="8">
    <source>
        <dbReference type="ARBA" id="ARBA00023136"/>
    </source>
</evidence>
<dbReference type="PRINTS" id="PR00926">
    <property type="entry name" value="MITOCARRIER"/>
</dbReference>
<dbReference type="GO" id="GO:0022857">
    <property type="term" value="F:transmembrane transporter activity"/>
    <property type="evidence" value="ECO:0007669"/>
    <property type="project" value="TreeGrafter"/>
</dbReference>
<feature type="repeat" description="Solcar" evidence="9">
    <location>
        <begin position="117"/>
        <end position="211"/>
    </location>
</feature>
<dbReference type="SUPFAM" id="SSF103506">
    <property type="entry name" value="Mitochondrial carrier"/>
    <property type="match status" value="1"/>
</dbReference>
<dbReference type="Pfam" id="PF00153">
    <property type="entry name" value="Mito_carr"/>
    <property type="match status" value="3"/>
</dbReference>
<keyword evidence="8 9" id="KW-0472">Membrane</keyword>
<feature type="repeat" description="Solcar" evidence="9">
    <location>
        <begin position="230"/>
        <end position="327"/>
    </location>
</feature>
<evidence type="ECO:0000256" key="10">
    <source>
        <dbReference type="RuleBase" id="RU000488"/>
    </source>
</evidence>
<sequence length="338" mass="37298">MDGKRTSNPAYDPDKFNDFLRGNKAVVCALSASYVSTFAGYPLDSIKSRLQTTKTRITVPKLAALVYREEGIMGFYRGLWIPLMTISFVRAASFTIYSETKEYCSKNNMLCRDSVIDASLTGGISGAMSGALISFGSAPFELVKVRRQLEYAIAHSKGVSMVKPPSTLEAVKDIYRTNGLGGLYTGFRLHFVRDTTGTALYFLEYDGMRHLLGRRRSGEQGATPSWLPIHPSLVPFVCGSLAGVTSWALIYPLDVVKTKVQQRALAGERYRGPWETLHRLVRGPDPNAPKSIPSGMTRIYRGLGVSALRSITTHGLLWTLFDMTAQYIDNLPPSSSED</sequence>
<comment type="similarity">
    <text evidence="2 10">Belongs to the mitochondrial carrier (TC 2.A.29) family.</text>
</comment>
<keyword evidence="12" id="KW-1185">Reference proteome</keyword>
<keyword evidence="4 9" id="KW-0812">Transmembrane</keyword>
<evidence type="ECO:0000256" key="5">
    <source>
        <dbReference type="ARBA" id="ARBA00022737"/>
    </source>
</evidence>
<keyword evidence="7" id="KW-0496">Mitochondrion</keyword>
<dbReference type="InterPro" id="IPR050567">
    <property type="entry name" value="Mitochondrial_Carrier"/>
</dbReference>
<keyword evidence="5" id="KW-0677">Repeat</keyword>
<dbReference type="InterPro" id="IPR023395">
    <property type="entry name" value="MCP_dom_sf"/>
</dbReference>
<dbReference type="EMBL" id="JAACJL010000044">
    <property type="protein sequence ID" value="KAF4615132.1"/>
    <property type="molecule type" value="Genomic_DNA"/>
</dbReference>
<reference evidence="11 12" key="1">
    <citation type="submission" date="2019-12" db="EMBL/GenBank/DDBJ databases">
        <authorList>
            <person name="Floudas D."/>
            <person name="Bentzer J."/>
            <person name="Ahren D."/>
            <person name="Johansson T."/>
            <person name="Persson P."/>
            <person name="Tunlid A."/>
        </authorList>
    </citation>
    <scope>NUCLEOTIDE SEQUENCE [LARGE SCALE GENOMIC DNA]</scope>
    <source>
        <strain evidence="11 12">CBS 102.39</strain>
    </source>
</reference>
<comment type="subcellular location">
    <subcellularLocation>
        <location evidence="1">Mitochondrion membrane</location>
        <topology evidence="1">Multi-pass membrane protein</topology>
    </subcellularLocation>
</comment>
<comment type="caution">
    <text evidence="11">The sequence shown here is derived from an EMBL/GenBank/DDBJ whole genome shotgun (WGS) entry which is preliminary data.</text>
</comment>
<dbReference type="Gene3D" id="1.50.40.10">
    <property type="entry name" value="Mitochondrial carrier domain"/>
    <property type="match status" value="1"/>
</dbReference>
<evidence type="ECO:0000313" key="11">
    <source>
        <dbReference type="EMBL" id="KAF4615132.1"/>
    </source>
</evidence>
<accession>A0A8H4VMK8</accession>